<sequence>MRIGIMGIGNMGRAIVDRLVEQGQSPVGVWNRTAAKAAGIDGTEQADTPAALAAASDIVLSLLANDAAIEAAYFGQGGLCSAPLNGTVIVEMCTTSPERTQALEAAVTAKGGLFLECPVGGTIGPARSGSLLGLAGGTPEAFAAAEPALALITRRLEHLGPVGHGAAMKLAINLPLMVYWGAVGEALGLAIGQGVDSEMAVSILVDSSGAIGAAKTRLPPVAKMRETGDPGGVSLSLANGVKDMKLMEALAARHGVSSEVITAARTKAEVAANEGWTGYDTSLYGIYGQGEDN</sequence>
<dbReference type="GO" id="GO:0050661">
    <property type="term" value="F:NADP binding"/>
    <property type="evidence" value="ECO:0007669"/>
    <property type="project" value="InterPro"/>
</dbReference>
<dbReference type="Gene3D" id="3.40.50.720">
    <property type="entry name" value="NAD(P)-binding Rossmann-like Domain"/>
    <property type="match status" value="1"/>
</dbReference>
<dbReference type="RefSeq" id="WP_168770526.1">
    <property type="nucleotide sequence ID" value="NZ_FXZK01000003.1"/>
</dbReference>
<dbReference type="InterPro" id="IPR015815">
    <property type="entry name" value="HIBADH-related"/>
</dbReference>
<dbReference type="PANTHER" id="PTHR43580:SF2">
    <property type="entry name" value="CYTOKINE-LIKE NUCLEAR FACTOR N-PAC"/>
    <property type="match status" value="1"/>
</dbReference>
<dbReference type="AlphaFoldDB" id="A0A238LEA3"/>
<evidence type="ECO:0000313" key="7">
    <source>
        <dbReference type="Proteomes" id="UP000201613"/>
    </source>
</evidence>
<protein>
    <submittedName>
        <fullName evidence="6">2-(Hydroxymethyl)glutarate dehydrogenase</fullName>
        <ecNumber evidence="6">1.1.1.291</ecNumber>
    </submittedName>
</protein>
<dbReference type="InterPro" id="IPR006115">
    <property type="entry name" value="6PGDH_NADP-bd"/>
</dbReference>
<dbReference type="EMBL" id="FXZK01000003">
    <property type="protein sequence ID" value="SMY08037.1"/>
    <property type="molecule type" value="Genomic_DNA"/>
</dbReference>
<name>A0A238LEA3_9RHOB</name>
<dbReference type="InterPro" id="IPR036291">
    <property type="entry name" value="NAD(P)-bd_dom_sf"/>
</dbReference>
<evidence type="ECO:0000256" key="1">
    <source>
        <dbReference type="ARBA" id="ARBA00023002"/>
    </source>
</evidence>
<accession>A0A238LEA3</accession>
<dbReference type="GO" id="GO:0043718">
    <property type="term" value="F:2-hydroxymethylglutarate dehydrogenase activity"/>
    <property type="evidence" value="ECO:0007669"/>
    <property type="project" value="UniProtKB-EC"/>
</dbReference>
<dbReference type="SUPFAM" id="SSF48179">
    <property type="entry name" value="6-phosphogluconate dehydrogenase C-terminal domain-like"/>
    <property type="match status" value="1"/>
</dbReference>
<dbReference type="PANTHER" id="PTHR43580">
    <property type="entry name" value="OXIDOREDUCTASE GLYR1-RELATED"/>
    <property type="match status" value="1"/>
</dbReference>
<dbReference type="Pfam" id="PF14833">
    <property type="entry name" value="NAD_binding_11"/>
    <property type="match status" value="1"/>
</dbReference>
<feature type="domain" description="6-phosphogluconate dehydrogenase NADP-binding" evidence="4">
    <location>
        <begin position="2"/>
        <end position="160"/>
    </location>
</feature>
<reference evidence="6 7" key="1">
    <citation type="submission" date="2017-05" db="EMBL/GenBank/DDBJ databases">
        <authorList>
            <person name="Song R."/>
            <person name="Chenine A.L."/>
            <person name="Ruprecht R.M."/>
        </authorList>
    </citation>
    <scope>NUCLEOTIDE SEQUENCE [LARGE SCALE GENOMIC DNA]</scope>
    <source>
        <strain evidence="6 7">CECT 8899</strain>
    </source>
</reference>
<evidence type="ECO:0000256" key="3">
    <source>
        <dbReference type="PIRSR" id="PIRSR000103-1"/>
    </source>
</evidence>
<dbReference type="Gene3D" id="1.10.1040.10">
    <property type="entry name" value="N-(1-d-carboxylethyl)-l-norvaline Dehydrogenase, domain 2"/>
    <property type="match status" value="1"/>
</dbReference>
<evidence type="ECO:0000256" key="2">
    <source>
        <dbReference type="ARBA" id="ARBA00023027"/>
    </source>
</evidence>
<gene>
    <name evidence="6" type="primary">Hgd_1</name>
    <name evidence="6" type="ORF">LOM8899_02184</name>
</gene>
<dbReference type="GO" id="GO:0051287">
    <property type="term" value="F:NAD binding"/>
    <property type="evidence" value="ECO:0007669"/>
    <property type="project" value="InterPro"/>
</dbReference>
<feature type="active site" evidence="3">
    <location>
        <position position="169"/>
    </location>
</feature>
<evidence type="ECO:0000313" key="6">
    <source>
        <dbReference type="EMBL" id="SMY08037.1"/>
    </source>
</evidence>
<dbReference type="PIRSF" id="PIRSF000103">
    <property type="entry name" value="HIBADH"/>
    <property type="match status" value="1"/>
</dbReference>
<dbReference type="InterPro" id="IPR013328">
    <property type="entry name" value="6PGD_dom2"/>
</dbReference>
<proteinExistence type="predicted"/>
<dbReference type="InterPro" id="IPR051265">
    <property type="entry name" value="HIBADH-related_NP60_sf"/>
</dbReference>
<feature type="domain" description="3-hydroxyisobutyrate dehydrogenase-like NAD-binding" evidence="5">
    <location>
        <begin position="163"/>
        <end position="281"/>
    </location>
</feature>
<dbReference type="InterPro" id="IPR029154">
    <property type="entry name" value="HIBADH-like_NADP-bd"/>
</dbReference>
<dbReference type="Pfam" id="PF03446">
    <property type="entry name" value="NAD_binding_2"/>
    <property type="match status" value="1"/>
</dbReference>
<dbReference type="Proteomes" id="UP000201613">
    <property type="component" value="Unassembled WGS sequence"/>
</dbReference>
<organism evidence="6 7">
    <name type="scientific">Flavimaricola marinus</name>
    <dbReference type="NCBI Taxonomy" id="1819565"/>
    <lineage>
        <taxon>Bacteria</taxon>
        <taxon>Pseudomonadati</taxon>
        <taxon>Pseudomonadota</taxon>
        <taxon>Alphaproteobacteria</taxon>
        <taxon>Rhodobacterales</taxon>
        <taxon>Paracoccaceae</taxon>
        <taxon>Flavimaricola</taxon>
    </lineage>
</organism>
<dbReference type="EC" id="1.1.1.291" evidence="6"/>
<keyword evidence="2" id="KW-0520">NAD</keyword>
<keyword evidence="7" id="KW-1185">Reference proteome</keyword>
<keyword evidence="1 6" id="KW-0560">Oxidoreductase</keyword>
<dbReference type="SUPFAM" id="SSF51735">
    <property type="entry name" value="NAD(P)-binding Rossmann-fold domains"/>
    <property type="match status" value="1"/>
</dbReference>
<evidence type="ECO:0000259" key="4">
    <source>
        <dbReference type="Pfam" id="PF03446"/>
    </source>
</evidence>
<evidence type="ECO:0000259" key="5">
    <source>
        <dbReference type="Pfam" id="PF14833"/>
    </source>
</evidence>
<dbReference type="InterPro" id="IPR008927">
    <property type="entry name" value="6-PGluconate_DH-like_C_sf"/>
</dbReference>